<dbReference type="InParanoid" id="A0A409XJ91"/>
<dbReference type="Proteomes" id="UP000283269">
    <property type="component" value="Unassembled WGS sequence"/>
</dbReference>
<dbReference type="OrthoDB" id="3269821at2759"/>
<dbReference type="AlphaFoldDB" id="A0A409XJ91"/>
<proteinExistence type="predicted"/>
<comment type="caution">
    <text evidence="2">The sequence shown here is derived from an EMBL/GenBank/DDBJ whole genome shotgun (WGS) entry which is preliminary data.</text>
</comment>
<keyword evidence="3" id="KW-1185">Reference proteome</keyword>
<accession>A0A409XJ91</accession>
<evidence type="ECO:0000313" key="3">
    <source>
        <dbReference type="Proteomes" id="UP000283269"/>
    </source>
</evidence>
<organism evidence="2 3">
    <name type="scientific">Psilocybe cyanescens</name>
    <dbReference type="NCBI Taxonomy" id="93625"/>
    <lineage>
        <taxon>Eukaryota</taxon>
        <taxon>Fungi</taxon>
        <taxon>Dikarya</taxon>
        <taxon>Basidiomycota</taxon>
        <taxon>Agaricomycotina</taxon>
        <taxon>Agaricomycetes</taxon>
        <taxon>Agaricomycetidae</taxon>
        <taxon>Agaricales</taxon>
        <taxon>Agaricineae</taxon>
        <taxon>Strophariaceae</taxon>
        <taxon>Psilocybe</taxon>
    </lineage>
</organism>
<feature type="compositionally biased region" description="Low complexity" evidence="1">
    <location>
        <begin position="398"/>
        <end position="416"/>
    </location>
</feature>
<feature type="compositionally biased region" description="Basic residues" evidence="1">
    <location>
        <begin position="287"/>
        <end position="296"/>
    </location>
</feature>
<feature type="region of interest" description="Disordered" evidence="1">
    <location>
        <begin position="287"/>
        <end position="306"/>
    </location>
</feature>
<name>A0A409XJ91_PSICY</name>
<gene>
    <name evidence="2" type="ORF">CVT25_012129</name>
</gene>
<evidence type="ECO:0000313" key="2">
    <source>
        <dbReference type="EMBL" id="PPQ90809.1"/>
    </source>
</evidence>
<reference evidence="2 3" key="1">
    <citation type="journal article" date="2018" name="Evol. Lett.">
        <title>Horizontal gene cluster transfer increased hallucinogenic mushroom diversity.</title>
        <authorList>
            <person name="Reynolds H.T."/>
            <person name="Vijayakumar V."/>
            <person name="Gluck-Thaler E."/>
            <person name="Korotkin H.B."/>
            <person name="Matheny P.B."/>
            <person name="Slot J.C."/>
        </authorList>
    </citation>
    <scope>NUCLEOTIDE SEQUENCE [LARGE SCALE GENOMIC DNA]</scope>
    <source>
        <strain evidence="2 3">2631</strain>
    </source>
</reference>
<feature type="compositionally biased region" description="Gly residues" evidence="1">
    <location>
        <begin position="544"/>
        <end position="556"/>
    </location>
</feature>
<evidence type="ECO:0000256" key="1">
    <source>
        <dbReference type="SAM" id="MobiDB-lite"/>
    </source>
</evidence>
<evidence type="ECO:0008006" key="4">
    <source>
        <dbReference type="Google" id="ProtNLM"/>
    </source>
</evidence>
<dbReference type="EMBL" id="NHYD01001542">
    <property type="protein sequence ID" value="PPQ90809.1"/>
    <property type="molecule type" value="Genomic_DNA"/>
</dbReference>
<protein>
    <recommendedName>
        <fullName evidence="4">F-box domain-containing protein</fullName>
    </recommendedName>
</protein>
<sequence length="719" mass="78635">MATIYTPPAPNIGPFDFYPPHAVSAHPDSIGTGTSSINLKQNAVRPLPAIPEPRLNNQISFPKHQPSLSSSSTVRPSYITPSARGLSSFMPRLKTSSSLVALLKIPPILAVVLAHLDWIDAYPIFATCKSFRDIFQDPALRDVVLSRFVPGYIHSMRIRDLNHYQDVQVSVHDLDLLLISQKIPPHRYPTHALRALTSLFPTFEDDETTSKLIALTQAHSRFVLLLQSLVHSSSQPLPLEPEEIKSKARFSPVQTLRELTFPAPLAYAPAQLPTSIAPDLIITRSSTRHKHKHKHSQSQPTIGSTDSAGLGEFGLVAAAPKIAQVQGGPSANRLPSMMMSTNLRKGRKLSIFGKNTYGISPPPPEEPKTLKIYSHTWRRHREMSMDFGVLKRPSRRFASASADASSESSTSGPPSIADRDIRDSQHSSLSSVNANTPHDLILATCRTRAPVLRVFVPCTKLEDGDESIVQCEKQLEDSGLWEHLSTGDVVCNLGYIPLSSEDASSDEDPSGFSLHNPSRRSESQPPLMRGPPGSGHFPESRRGSGSGSSGSGGSGGPASQSGKWLLFNGQDLVPYTPPDLLPLEDPLSLPSPFYYAHISPPHANMTFVIPRLPVCDDVPQLTLVHSTGKVPSPHSPKGYALAKRYAWTARVVRMRTGDESEAGVGEGWFGEWVLEYEGTKEGKQILMHALAGRMLGRRVWELVREKSGGGKVWLRLLPS</sequence>
<feature type="region of interest" description="Disordered" evidence="1">
    <location>
        <begin position="398"/>
        <end position="433"/>
    </location>
</feature>
<feature type="region of interest" description="Disordered" evidence="1">
    <location>
        <begin position="501"/>
        <end position="563"/>
    </location>
</feature>